<reference evidence="2 3" key="1">
    <citation type="submission" date="2024-04" db="EMBL/GenBank/DDBJ databases">
        <authorList>
            <person name="Waldvogel A.-M."/>
            <person name="Schoenle A."/>
        </authorList>
    </citation>
    <scope>NUCLEOTIDE SEQUENCE [LARGE SCALE GENOMIC DNA]</scope>
</reference>
<name>A0AAV2KSQ3_KNICA</name>
<dbReference type="EMBL" id="OZ035824">
    <property type="protein sequence ID" value="CAL1593056.1"/>
    <property type="molecule type" value="Genomic_DNA"/>
</dbReference>
<feature type="region of interest" description="Disordered" evidence="1">
    <location>
        <begin position="1"/>
        <end position="43"/>
    </location>
</feature>
<dbReference type="AlphaFoldDB" id="A0AAV2KSQ3"/>
<evidence type="ECO:0008006" key="4">
    <source>
        <dbReference type="Google" id="ProtNLM"/>
    </source>
</evidence>
<evidence type="ECO:0000313" key="2">
    <source>
        <dbReference type="EMBL" id="CAL1593056.1"/>
    </source>
</evidence>
<dbReference type="Gene3D" id="3.30.70.1820">
    <property type="entry name" value="L1 transposable element, RRM domain"/>
    <property type="match status" value="1"/>
</dbReference>
<organism evidence="2 3">
    <name type="scientific">Knipowitschia caucasica</name>
    <name type="common">Caucasian dwarf goby</name>
    <name type="synonym">Pomatoschistus caucasicus</name>
    <dbReference type="NCBI Taxonomy" id="637954"/>
    <lineage>
        <taxon>Eukaryota</taxon>
        <taxon>Metazoa</taxon>
        <taxon>Chordata</taxon>
        <taxon>Craniata</taxon>
        <taxon>Vertebrata</taxon>
        <taxon>Euteleostomi</taxon>
        <taxon>Actinopterygii</taxon>
        <taxon>Neopterygii</taxon>
        <taxon>Teleostei</taxon>
        <taxon>Neoteleostei</taxon>
        <taxon>Acanthomorphata</taxon>
        <taxon>Gobiaria</taxon>
        <taxon>Gobiiformes</taxon>
        <taxon>Gobioidei</taxon>
        <taxon>Gobiidae</taxon>
        <taxon>Gobiinae</taxon>
        <taxon>Knipowitschia</taxon>
    </lineage>
</organism>
<proteinExistence type="predicted"/>
<dbReference type="PANTHER" id="PTHR11505">
    <property type="entry name" value="L1 TRANSPOSABLE ELEMENT-RELATED"/>
    <property type="match status" value="1"/>
</dbReference>
<accession>A0AAV2KSQ3</accession>
<protein>
    <recommendedName>
        <fullName evidence="4">Transposase element L1Md-A101/L1Md-A102/L1Md-A2</fullName>
    </recommendedName>
</protein>
<evidence type="ECO:0000313" key="3">
    <source>
        <dbReference type="Proteomes" id="UP001497482"/>
    </source>
</evidence>
<dbReference type="InterPro" id="IPR004244">
    <property type="entry name" value="Transposase_22"/>
</dbReference>
<sequence>MDNKNQKATRQRRTTVDTSSGSGAPRREEVQLEEDEHGSDAPLSEATFTRALQGLKQDICGTFDSKMDTLTLTLRSEILSVKAELKANVNSIQTFVETQGATIKDLEASATSCSDELTSLQASVCDLAEEVKQLQSKCEDLEGRSRRNNIRLIGLAEGLELPNTREFISQLLRDLVRLEEVPLLDRAHRSSREKPKEGAPPRPIIIRVHYFHVKEQILRRAGAAAPLLYQGRKIFIFPDFTSAVAKKRSQFVNAKRLLHSCPGIKFGLFYPAELRITLPDGAVRRFSDPKAATDFITWSHGTMVGSSLGSEQAVGRRLGEGERTD</sequence>
<keyword evidence="3" id="KW-1185">Reference proteome</keyword>
<evidence type="ECO:0000256" key="1">
    <source>
        <dbReference type="SAM" id="MobiDB-lite"/>
    </source>
</evidence>
<gene>
    <name evidence="2" type="ORF">KC01_LOCUS22211</name>
</gene>
<dbReference type="Proteomes" id="UP001497482">
    <property type="component" value="Chromosome 2"/>
</dbReference>